<dbReference type="Proteomes" id="UP000887580">
    <property type="component" value="Unplaced"/>
</dbReference>
<name>A0AC35FZG7_9BILA</name>
<sequence length="93" mass="9836">MKTFESFISQSIGVILGIFGGAKVGGPFGATIGAIGGIYGSEWIEEILASDFSPIQSSKFITTVSAGLIAGIFITFIAYFICQNLLFLFNILS</sequence>
<evidence type="ECO:0000313" key="2">
    <source>
        <dbReference type="WBParaSite" id="PS1159_v2.g22264.t1"/>
    </source>
</evidence>
<dbReference type="WBParaSite" id="PS1159_v2.g22264.t1">
    <property type="protein sequence ID" value="PS1159_v2.g22264.t1"/>
    <property type="gene ID" value="PS1159_v2.g22264"/>
</dbReference>
<proteinExistence type="predicted"/>
<organism evidence="1 2">
    <name type="scientific">Panagrolaimus sp. PS1159</name>
    <dbReference type="NCBI Taxonomy" id="55785"/>
    <lineage>
        <taxon>Eukaryota</taxon>
        <taxon>Metazoa</taxon>
        <taxon>Ecdysozoa</taxon>
        <taxon>Nematoda</taxon>
        <taxon>Chromadorea</taxon>
        <taxon>Rhabditida</taxon>
        <taxon>Tylenchina</taxon>
        <taxon>Panagrolaimomorpha</taxon>
        <taxon>Panagrolaimoidea</taxon>
        <taxon>Panagrolaimidae</taxon>
        <taxon>Panagrolaimus</taxon>
    </lineage>
</organism>
<accession>A0AC35FZG7</accession>
<reference evidence="2" key="1">
    <citation type="submission" date="2022-11" db="UniProtKB">
        <authorList>
            <consortium name="WormBaseParasite"/>
        </authorList>
    </citation>
    <scope>IDENTIFICATION</scope>
</reference>
<evidence type="ECO:0000313" key="1">
    <source>
        <dbReference type="Proteomes" id="UP000887580"/>
    </source>
</evidence>
<protein>
    <submittedName>
        <fullName evidence="2">Uncharacterized protein</fullName>
    </submittedName>
</protein>